<evidence type="ECO:0008006" key="4">
    <source>
        <dbReference type="Google" id="ProtNLM"/>
    </source>
</evidence>
<reference evidence="2" key="1">
    <citation type="submission" date="2023-07" db="EMBL/GenBank/DDBJ databases">
        <title>Genomic Encyclopedia of Type Strains, Phase IV (KMG-IV): sequencing the most valuable type-strain genomes for metagenomic binning, comparative biology and taxonomic classification.</title>
        <authorList>
            <person name="Goeker M."/>
        </authorList>
    </citation>
    <scope>NUCLEOTIDE SEQUENCE</scope>
    <source>
        <strain evidence="2">DSM 24202</strain>
    </source>
</reference>
<dbReference type="RefSeq" id="WP_307263378.1">
    <property type="nucleotide sequence ID" value="NZ_JAUSVL010000001.1"/>
</dbReference>
<evidence type="ECO:0000256" key="1">
    <source>
        <dbReference type="SAM" id="SignalP"/>
    </source>
</evidence>
<accession>A0AAE3VIV3</accession>
<organism evidence="2 3">
    <name type="scientific">Oligosphaera ethanolica</name>
    <dbReference type="NCBI Taxonomy" id="760260"/>
    <lineage>
        <taxon>Bacteria</taxon>
        <taxon>Pseudomonadati</taxon>
        <taxon>Lentisphaerota</taxon>
        <taxon>Oligosphaeria</taxon>
        <taxon>Oligosphaerales</taxon>
        <taxon>Oligosphaeraceae</taxon>
        <taxon>Oligosphaera</taxon>
    </lineage>
</organism>
<sequence>MRGMLGLLVLTAVAAVAQNAVVYHWQDGEAARLGALLQGAGYDVRVVDSAAVAADTAFMRAEDDLLVLGEARHFPAAGFAGVDAYLQHGGRLLLLGGQPFSEPIYIHDGHWQSRAELLEQLKTLAGTPCVLPPAAKWGRSSNDNKIASSWAIDAEGVVSYETALLSGWNTYQARVENFFPAGNDLLLFSARGNEHTTHLCIEFRERDDSRWYASVKIGPEWQDVVLTAADFRFWHDCKPTKPRGKAGDQFVPAAASLLQIGLAQSSHGAMPGSPLGFAIKGMRTAANPYAGLSFAAMMPPLETFYPGYKQYAVRDREGHYSTMNRFQGRGVAQGALWRWRPFRLTAAGELEREDDLWASPSLWLTHYLAGPHAGSRIATIAAPVDVSLPADATAVLALARRLMQPVELIAGGAADFCMYSDQETTLGAELAVMAPGWSGQGLCEISLQGPGIDESRRIAFSSADELAKQTCQWPWRPGVAGCTAVARVRLMVDGKELDSVEHDLTITAERAALRDKAEDFIRVAGSQFMLRGEPWYPVGVNFWTSNHSGLETPVYVKGILAPGLYDPLQMDKDLDTLQRLGFNMLSIQLKGDTGKENTLRNLLDFFKRCRRRNIYVIGYLHAANPMNFHPDEMRKFIVDNDFQHNATLFAYDICWEPGNSLFRGAGRNRFDAEWRQWLVERYGSIENALADWQCEPRRDKDGQVISPDDKCFSNDGPWRVMMAAYRRFMDDMTSARWGAAIRVMRELVPNQLISFRQGNTLPHDFALTGPVKHLDFICPEAYTIANSEDGRHAAGFLTRFVHYAANGKPIIWAEFGNNIWDRERMAVNPQLLAASTRYHEMMYQMALESGANGTSPWWWPGGYRINERSDFGITEPDGTPRPSAELLLTYAPQLKQPRDYPPGDLPFVVDRDAHAGGYWYMAFNSGRDAYREARAAGQQLRLYSAGTGTTSADTPLLAVGNVPATGMNPPKFLNAEFNRAEIRLADGRWHDLLAQPVLSLPVGTPIVLRVELGNLQEAAWLAPQGELRVGDVVLAADGAVAAHLPQDTPRFADATFADVSLGAVAAGSRSVSLQLTAWQRTAFGQKVTFTINAE</sequence>
<dbReference type="InterPro" id="IPR017853">
    <property type="entry name" value="GH"/>
</dbReference>
<dbReference type="Proteomes" id="UP001238163">
    <property type="component" value="Unassembled WGS sequence"/>
</dbReference>
<dbReference type="EMBL" id="JAUSVL010000001">
    <property type="protein sequence ID" value="MDQ0291098.1"/>
    <property type="molecule type" value="Genomic_DNA"/>
</dbReference>
<feature type="signal peptide" evidence="1">
    <location>
        <begin position="1"/>
        <end position="17"/>
    </location>
</feature>
<evidence type="ECO:0000313" key="3">
    <source>
        <dbReference type="Proteomes" id="UP001238163"/>
    </source>
</evidence>
<proteinExistence type="predicted"/>
<protein>
    <recommendedName>
        <fullName evidence="4">Glycoside hydrolase family 42 N-terminal domain-containing protein</fullName>
    </recommendedName>
</protein>
<feature type="chain" id="PRO_5042102939" description="Glycoside hydrolase family 42 N-terminal domain-containing protein" evidence="1">
    <location>
        <begin position="18"/>
        <end position="1094"/>
    </location>
</feature>
<dbReference type="AlphaFoldDB" id="A0AAE3VIV3"/>
<dbReference type="Gene3D" id="3.20.20.80">
    <property type="entry name" value="Glycosidases"/>
    <property type="match status" value="1"/>
</dbReference>
<dbReference type="SUPFAM" id="SSF51445">
    <property type="entry name" value="(Trans)glycosidases"/>
    <property type="match status" value="1"/>
</dbReference>
<keyword evidence="3" id="KW-1185">Reference proteome</keyword>
<keyword evidence="1" id="KW-0732">Signal</keyword>
<evidence type="ECO:0000313" key="2">
    <source>
        <dbReference type="EMBL" id="MDQ0291098.1"/>
    </source>
</evidence>
<gene>
    <name evidence="2" type="ORF">J3R75_003205</name>
</gene>
<comment type="caution">
    <text evidence="2">The sequence shown here is derived from an EMBL/GenBank/DDBJ whole genome shotgun (WGS) entry which is preliminary data.</text>
</comment>
<name>A0AAE3VIV3_9BACT</name>